<dbReference type="RefSeq" id="XP_009220770.1">
    <property type="nucleotide sequence ID" value="XM_009222506.1"/>
</dbReference>
<feature type="compositionally biased region" description="Polar residues" evidence="1">
    <location>
        <begin position="1"/>
        <end position="19"/>
    </location>
</feature>
<dbReference type="OrthoDB" id="6513042at2759"/>
<dbReference type="EnsemblFungi" id="EJT79625">
    <property type="protein sequence ID" value="EJT79625"/>
    <property type="gene ID" value="GGTG_04709"/>
</dbReference>
<feature type="compositionally biased region" description="Basic and acidic residues" evidence="1">
    <location>
        <begin position="40"/>
        <end position="49"/>
    </location>
</feature>
<organism evidence="2">
    <name type="scientific">Gaeumannomyces tritici (strain R3-111a-1)</name>
    <name type="common">Wheat and barley take-all root rot fungus</name>
    <name type="synonym">Gaeumannomyces graminis var. tritici</name>
    <dbReference type="NCBI Taxonomy" id="644352"/>
    <lineage>
        <taxon>Eukaryota</taxon>
        <taxon>Fungi</taxon>
        <taxon>Dikarya</taxon>
        <taxon>Ascomycota</taxon>
        <taxon>Pezizomycotina</taxon>
        <taxon>Sordariomycetes</taxon>
        <taxon>Sordariomycetidae</taxon>
        <taxon>Magnaporthales</taxon>
        <taxon>Magnaporthaceae</taxon>
        <taxon>Gaeumannomyces</taxon>
    </lineage>
</organism>
<gene>
    <name evidence="3" type="primary">20345167</name>
    <name evidence="2" type="ORF">GGTG_04709</name>
</gene>
<accession>J3NTW0</accession>
<dbReference type="HOGENOM" id="CLU_1906864_0_0_1"/>
<dbReference type="VEuPathDB" id="FungiDB:GGTG_04709"/>
<proteinExistence type="predicted"/>
<dbReference type="AlphaFoldDB" id="J3NTW0"/>
<protein>
    <submittedName>
        <fullName evidence="2 3">Uncharacterized protein</fullName>
    </submittedName>
</protein>
<feature type="compositionally biased region" description="Polar residues" evidence="1">
    <location>
        <begin position="119"/>
        <end position="133"/>
    </location>
</feature>
<reference evidence="4" key="1">
    <citation type="submission" date="2010-07" db="EMBL/GenBank/DDBJ databases">
        <title>The genome sequence of Gaeumannomyces graminis var. tritici strain R3-111a-1.</title>
        <authorList>
            <consortium name="The Broad Institute Genome Sequencing Platform"/>
            <person name="Ma L.-J."/>
            <person name="Dead R."/>
            <person name="Young S."/>
            <person name="Zeng Q."/>
            <person name="Koehrsen M."/>
            <person name="Alvarado L."/>
            <person name="Berlin A."/>
            <person name="Chapman S.B."/>
            <person name="Chen Z."/>
            <person name="Freedman E."/>
            <person name="Gellesch M."/>
            <person name="Goldberg J."/>
            <person name="Griggs A."/>
            <person name="Gujja S."/>
            <person name="Heilman E.R."/>
            <person name="Heiman D."/>
            <person name="Hepburn T."/>
            <person name="Howarth C."/>
            <person name="Jen D."/>
            <person name="Larson L."/>
            <person name="Mehta T."/>
            <person name="Neiman D."/>
            <person name="Pearson M."/>
            <person name="Roberts A."/>
            <person name="Saif S."/>
            <person name="Shea T."/>
            <person name="Shenoy N."/>
            <person name="Sisk P."/>
            <person name="Stolte C."/>
            <person name="Sykes S."/>
            <person name="Walk T."/>
            <person name="White J."/>
            <person name="Yandava C."/>
            <person name="Haas B."/>
            <person name="Nusbaum C."/>
            <person name="Birren B."/>
        </authorList>
    </citation>
    <scope>NUCLEOTIDE SEQUENCE [LARGE SCALE GENOMIC DNA]</scope>
    <source>
        <strain evidence="4">R3-111a-1</strain>
    </source>
</reference>
<reference evidence="3" key="4">
    <citation type="journal article" date="2015" name="G3 (Bethesda)">
        <title>Genome sequences of three phytopathogenic species of the Magnaporthaceae family of fungi.</title>
        <authorList>
            <person name="Okagaki L.H."/>
            <person name="Nunes C.C."/>
            <person name="Sailsbery J."/>
            <person name="Clay B."/>
            <person name="Brown D."/>
            <person name="John T."/>
            <person name="Oh Y."/>
            <person name="Young N."/>
            <person name="Fitzgerald M."/>
            <person name="Haas B.J."/>
            <person name="Zeng Q."/>
            <person name="Young S."/>
            <person name="Adiconis X."/>
            <person name="Fan L."/>
            <person name="Levin J.Z."/>
            <person name="Mitchell T.K."/>
            <person name="Okubara P.A."/>
            <person name="Farman M.L."/>
            <person name="Kohn L.M."/>
            <person name="Birren B."/>
            <person name="Ma L.-J."/>
            <person name="Dean R.A."/>
        </authorList>
    </citation>
    <scope>NUCLEOTIDE SEQUENCE</scope>
    <source>
        <strain evidence="3">R3-111a-1</strain>
    </source>
</reference>
<evidence type="ECO:0000313" key="3">
    <source>
        <dbReference type="EnsemblFungi" id="EJT79625"/>
    </source>
</evidence>
<feature type="region of interest" description="Disordered" evidence="1">
    <location>
        <begin position="1"/>
        <end position="62"/>
    </location>
</feature>
<reference evidence="2" key="3">
    <citation type="submission" date="2010-09" db="EMBL/GenBank/DDBJ databases">
        <title>Annotation of Gaeumannomyces graminis var. tritici R3-111a-1.</title>
        <authorList>
            <consortium name="The Broad Institute Genome Sequencing Platform"/>
            <person name="Ma L.-J."/>
            <person name="Dead R."/>
            <person name="Young S.K."/>
            <person name="Zeng Q."/>
            <person name="Gargeya S."/>
            <person name="Fitzgerald M."/>
            <person name="Haas B."/>
            <person name="Abouelleil A."/>
            <person name="Alvarado L."/>
            <person name="Arachchi H.M."/>
            <person name="Berlin A."/>
            <person name="Brown A."/>
            <person name="Chapman S.B."/>
            <person name="Chen Z."/>
            <person name="Dunbar C."/>
            <person name="Freedman E."/>
            <person name="Gearin G."/>
            <person name="Gellesch M."/>
            <person name="Goldberg J."/>
            <person name="Griggs A."/>
            <person name="Gujja S."/>
            <person name="Heiman D."/>
            <person name="Howarth C."/>
            <person name="Larson L."/>
            <person name="Lui A."/>
            <person name="MacDonald P.J.P."/>
            <person name="Mehta T."/>
            <person name="Montmayeur A."/>
            <person name="Murphy C."/>
            <person name="Neiman D."/>
            <person name="Pearson M."/>
            <person name="Priest M."/>
            <person name="Roberts A."/>
            <person name="Saif S."/>
            <person name="Shea T."/>
            <person name="Shenoy N."/>
            <person name="Sisk P."/>
            <person name="Stolte C."/>
            <person name="Sykes S."/>
            <person name="Yandava C."/>
            <person name="Wortman J."/>
            <person name="Nusbaum C."/>
            <person name="Birren B."/>
        </authorList>
    </citation>
    <scope>NUCLEOTIDE SEQUENCE</scope>
    <source>
        <strain evidence="2">R3-111a-1</strain>
    </source>
</reference>
<evidence type="ECO:0000256" key="1">
    <source>
        <dbReference type="SAM" id="MobiDB-lite"/>
    </source>
</evidence>
<evidence type="ECO:0000313" key="4">
    <source>
        <dbReference type="Proteomes" id="UP000006039"/>
    </source>
</evidence>
<feature type="region of interest" description="Disordered" evidence="1">
    <location>
        <begin position="102"/>
        <end position="133"/>
    </location>
</feature>
<reference evidence="3" key="5">
    <citation type="submission" date="2018-04" db="UniProtKB">
        <authorList>
            <consortium name="EnsemblFungi"/>
        </authorList>
    </citation>
    <scope>IDENTIFICATION</scope>
    <source>
        <strain evidence="3">R3-111a-1</strain>
    </source>
</reference>
<dbReference type="EMBL" id="GL385396">
    <property type="protein sequence ID" value="EJT79625.1"/>
    <property type="molecule type" value="Genomic_DNA"/>
</dbReference>
<dbReference type="Proteomes" id="UP000006039">
    <property type="component" value="Unassembled WGS sequence"/>
</dbReference>
<sequence length="133" mass="14934">METDFTTTTAIPNFLPSNMTSPRPPPSQTSSHRHPRLPPKQHDVLDDHPRRVRGCTRPSSELWTPSSRAWARIWSAPDKSLIGSALSRILFDKLPHMKDLINDPNSLPPKPKNMAKGLNSLQKATYGARQTSF</sequence>
<dbReference type="GeneID" id="20345167"/>
<reference evidence="2" key="2">
    <citation type="submission" date="2010-07" db="EMBL/GenBank/DDBJ databases">
        <authorList>
            <consortium name="The Broad Institute Genome Sequencing Platform"/>
            <consortium name="Broad Institute Genome Sequencing Center for Infectious Disease"/>
            <person name="Ma L.-J."/>
            <person name="Dead R."/>
            <person name="Young S."/>
            <person name="Zeng Q."/>
            <person name="Koehrsen M."/>
            <person name="Alvarado L."/>
            <person name="Berlin A."/>
            <person name="Chapman S.B."/>
            <person name="Chen Z."/>
            <person name="Freedman E."/>
            <person name="Gellesch M."/>
            <person name="Goldberg J."/>
            <person name="Griggs A."/>
            <person name="Gujja S."/>
            <person name="Heilman E.R."/>
            <person name="Heiman D."/>
            <person name="Hepburn T."/>
            <person name="Howarth C."/>
            <person name="Jen D."/>
            <person name="Larson L."/>
            <person name="Mehta T."/>
            <person name="Neiman D."/>
            <person name="Pearson M."/>
            <person name="Roberts A."/>
            <person name="Saif S."/>
            <person name="Shea T."/>
            <person name="Shenoy N."/>
            <person name="Sisk P."/>
            <person name="Stolte C."/>
            <person name="Sykes S."/>
            <person name="Walk T."/>
            <person name="White J."/>
            <person name="Yandava C."/>
            <person name="Haas B."/>
            <person name="Nusbaum C."/>
            <person name="Birren B."/>
        </authorList>
    </citation>
    <scope>NUCLEOTIDE SEQUENCE</scope>
    <source>
        <strain evidence="2">R3-111a-1</strain>
    </source>
</reference>
<evidence type="ECO:0000313" key="2">
    <source>
        <dbReference type="EMBL" id="EJT79625.1"/>
    </source>
</evidence>
<keyword evidence="4" id="KW-1185">Reference proteome</keyword>
<name>J3NTW0_GAET3</name>